<dbReference type="EMBL" id="FOWW01000013">
    <property type="protein sequence ID" value="SFQ70186.1"/>
    <property type="molecule type" value="Genomic_DNA"/>
</dbReference>
<keyword evidence="7" id="KW-1185">Reference proteome</keyword>
<keyword evidence="2 4" id="KW-0238">DNA-binding</keyword>
<gene>
    <name evidence="6" type="ORF">SAMN05421810_113117</name>
</gene>
<keyword evidence="3" id="KW-0804">Transcription</keyword>
<dbReference type="PROSITE" id="PS50977">
    <property type="entry name" value="HTH_TETR_2"/>
    <property type="match status" value="1"/>
</dbReference>
<dbReference type="InterPro" id="IPR009057">
    <property type="entry name" value="Homeodomain-like_sf"/>
</dbReference>
<evidence type="ECO:0000256" key="4">
    <source>
        <dbReference type="PROSITE-ProRule" id="PRU00335"/>
    </source>
</evidence>
<sequence length="210" mass="22085">MRARLVEAAIELLDAEGPAAVQARRLAREIGASTMAVYHYFGGMPALLRAVCDEGFRRLEAHLAAVAITEDPITDIVRLGAAYRRAARENPHLYDMMFGLAAPGGHRPEPAPHDDGGGRPGPGDAAYGHLVAAAHRAVQAGSIRPAEPALIAAQLWSMLHGFVALELAGHFRQLPEAADQVLAPLGTNLLIGLGGEPDHVLATAAQAPIE</sequence>
<organism evidence="6 7">
    <name type="scientific">Amycolatopsis arida</name>
    <dbReference type="NCBI Taxonomy" id="587909"/>
    <lineage>
        <taxon>Bacteria</taxon>
        <taxon>Bacillati</taxon>
        <taxon>Actinomycetota</taxon>
        <taxon>Actinomycetes</taxon>
        <taxon>Pseudonocardiales</taxon>
        <taxon>Pseudonocardiaceae</taxon>
        <taxon>Amycolatopsis</taxon>
    </lineage>
</organism>
<dbReference type="PANTHER" id="PTHR30055">
    <property type="entry name" value="HTH-TYPE TRANSCRIPTIONAL REGULATOR RUTR"/>
    <property type="match status" value="1"/>
</dbReference>
<dbReference type="Gene3D" id="1.10.357.10">
    <property type="entry name" value="Tetracycline Repressor, domain 2"/>
    <property type="match status" value="1"/>
</dbReference>
<proteinExistence type="predicted"/>
<accession>A0A1I6ANG6</accession>
<dbReference type="SUPFAM" id="SSF46689">
    <property type="entry name" value="Homeodomain-like"/>
    <property type="match status" value="1"/>
</dbReference>
<evidence type="ECO:0000256" key="2">
    <source>
        <dbReference type="ARBA" id="ARBA00023125"/>
    </source>
</evidence>
<dbReference type="InterPro" id="IPR001647">
    <property type="entry name" value="HTH_TetR"/>
</dbReference>
<dbReference type="InterPro" id="IPR050109">
    <property type="entry name" value="HTH-type_TetR-like_transc_reg"/>
</dbReference>
<name>A0A1I6ANG6_9PSEU</name>
<evidence type="ECO:0000256" key="1">
    <source>
        <dbReference type="ARBA" id="ARBA00023015"/>
    </source>
</evidence>
<evidence type="ECO:0000259" key="5">
    <source>
        <dbReference type="PROSITE" id="PS50977"/>
    </source>
</evidence>
<dbReference type="InterPro" id="IPR036271">
    <property type="entry name" value="Tet_transcr_reg_TetR-rel_C_sf"/>
</dbReference>
<feature type="domain" description="HTH tetR-type" evidence="5">
    <location>
        <begin position="1"/>
        <end position="59"/>
    </location>
</feature>
<keyword evidence="1" id="KW-0805">Transcription regulation</keyword>
<dbReference type="Gene3D" id="1.10.10.60">
    <property type="entry name" value="Homeodomain-like"/>
    <property type="match status" value="1"/>
</dbReference>
<dbReference type="SUPFAM" id="SSF48498">
    <property type="entry name" value="Tetracyclin repressor-like, C-terminal domain"/>
    <property type="match status" value="1"/>
</dbReference>
<evidence type="ECO:0000313" key="6">
    <source>
        <dbReference type="EMBL" id="SFQ70186.1"/>
    </source>
</evidence>
<dbReference type="InterPro" id="IPR025996">
    <property type="entry name" value="MT1864/Rv1816-like_C"/>
</dbReference>
<evidence type="ECO:0000256" key="3">
    <source>
        <dbReference type="ARBA" id="ARBA00023163"/>
    </source>
</evidence>
<protein>
    <submittedName>
        <fullName evidence="6">DNA-binding transcriptional regulator, AcrR family</fullName>
    </submittedName>
</protein>
<dbReference type="Pfam" id="PF13305">
    <property type="entry name" value="TetR_C_33"/>
    <property type="match status" value="1"/>
</dbReference>
<dbReference type="GO" id="GO:0000976">
    <property type="term" value="F:transcription cis-regulatory region binding"/>
    <property type="evidence" value="ECO:0007669"/>
    <property type="project" value="TreeGrafter"/>
</dbReference>
<dbReference type="GO" id="GO:0003700">
    <property type="term" value="F:DNA-binding transcription factor activity"/>
    <property type="evidence" value="ECO:0007669"/>
    <property type="project" value="TreeGrafter"/>
</dbReference>
<dbReference type="STRING" id="587909.SAMN05421810_113117"/>
<reference evidence="7" key="1">
    <citation type="submission" date="2016-10" db="EMBL/GenBank/DDBJ databases">
        <authorList>
            <person name="Varghese N."/>
            <person name="Submissions S."/>
        </authorList>
    </citation>
    <scope>NUCLEOTIDE SEQUENCE [LARGE SCALE GENOMIC DNA]</scope>
    <source>
        <strain evidence="7">CGMCC 4.5579</strain>
    </source>
</reference>
<evidence type="ECO:0000313" key="7">
    <source>
        <dbReference type="Proteomes" id="UP000198727"/>
    </source>
</evidence>
<dbReference type="PANTHER" id="PTHR30055:SF209">
    <property type="entry name" value="POSSIBLE TRANSCRIPTIONAL REGULATORY PROTEIN (PROBABLY TETR-FAMILY)"/>
    <property type="match status" value="1"/>
</dbReference>
<dbReference type="Pfam" id="PF00440">
    <property type="entry name" value="TetR_N"/>
    <property type="match status" value="1"/>
</dbReference>
<dbReference type="AlphaFoldDB" id="A0A1I6ANG6"/>
<feature type="DNA-binding region" description="H-T-H motif" evidence="4">
    <location>
        <begin position="22"/>
        <end position="41"/>
    </location>
</feature>
<dbReference type="Proteomes" id="UP000198727">
    <property type="component" value="Unassembled WGS sequence"/>
</dbReference>